<keyword evidence="3 4" id="KW-0143">Chaperone</keyword>
<comment type="function">
    <text evidence="4">Involved in urease metallocenter assembly. Binds nickel. Probably functions as a nickel donor during metallocenter assembly.</text>
</comment>
<keyword evidence="2 4" id="KW-0533">Nickel</keyword>
<evidence type="ECO:0000259" key="5">
    <source>
        <dbReference type="SMART" id="SM00988"/>
    </source>
</evidence>
<dbReference type="RefSeq" id="WP_008058670.1">
    <property type="nucleotide sequence ID" value="NZ_AFHG01000030.1"/>
</dbReference>
<dbReference type="AlphaFoldDB" id="F5R8N3"/>
<dbReference type="STRING" id="1000565.METUNv1_00598"/>
<proteinExistence type="inferred from homology"/>
<evidence type="ECO:0000256" key="4">
    <source>
        <dbReference type="HAMAP-Rule" id="MF_00822"/>
    </source>
</evidence>
<dbReference type="SUPFAM" id="SSF69287">
    <property type="entry name" value="Urease metallochaperone UreE, N-terminal domain"/>
    <property type="match status" value="1"/>
</dbReference>
<comment type="subcellular location">
    <subcellularLocation>
        <location evidence="4">Cytoplasm</location>
    </subcellularLocation>
</comment>
<reference evidence="6 7" key="1">
    <citation type="journal article" date="2011" name="J. Bacteriol.">
        <title>Genome sequence of Methyloversatilis universalis FAM5T, a methylotrophic representative of the order Rhodocyclales.</title>
        <authorList>
            <person name="Kittichotirat W."/>
            <person name="Good N.M."/>
            <person name="Hall R."/>
            <person name="Bringel F."/>
            <person name="Lajus A."/>
            <person name="Medigue C."/>
            <person name="Smalley N.E."/>
            <person name="Beck D."/>
            <person name="Bumgarner R."/>
            <person name="Vuilleumier S."/>
            <person name="Kalyuzhnaya M.G."/>
        </authorList>
    </citation>
    <scope>NUCLEOTIDE SEQUENCE [LARGE SCALE GENOMIC DNA]</scope>
    <source>
        <strain evidence="7">ATCC BAA-1314 / JCM 13912 / FAM5</strain>
    </source>
</reference>
<dbReference type="InterPro" id="IPR012406">
    <property type="entry name" value="UreE"/>
</dbReference>
<comment type="similarity">
    <text evidence="4">Belongs to the UreE family.</text>
</comment>
<sequence>MLRLTEIVGHASDPELAERLHQMAHDGVVERIHLSRTDLQRRRQRVLTDRGNEVALMLDRASALDNGSVLLLEPARAVMVVLDEPEWLVLRAPHAAGALELGYFAGNMHWKVRFEGSCLWVPLEGPREGYVQRLAHLIARGDAEIIDAPAVPAGGVRYLAVPHAH</sequence>
<dbReference type="HAMAP" id="MF_00822">
    <property type="entry name" value="UreE"/>
    <property type="match status" value="1"/>
</dbReference>
<accession>F5R8N3</accession>
<dbReference type="Gene3D" id="2.60.260.20">
    <property type="entry name" value="Urease metallochaperone UreE, N-terminal domain"/>
    <property type="match status" value="1"/>
</dbReference>
<keyword evidence="1 4" id="KW-0963">Cytoplasm</keyword>
<gene>
    <name evidence="4" type="primary">ureE</name>
    <name evidence="6" type="ORF">METUNv1_00598</name>
</gene>
<organism evidence="6 7">
    <name type="scientific">Methyloversatilis universalis (strain ATCC BAA-1314 / DSM 25237 / JCM 13912 / CCUG 52030 / FAM5)</name>
    <dbReference type="NCBI Taxonomy" id="1000565"/>
    <lineage>
        <taxon>Bacteria</taxon>
        <taxon>Pseudomonadati</taxon>
        <taxon>Pseudomonadota</taxon>
        <taxon>Betaproteobacteria</taxon>
        <taxon>Nitrosomonadales</taxon>
        <taxon>Sterolibacteriaceae</taxon>
        <taxon>Methyloversatilis</taxon>
    </lineage>
</organism>
<evidence type="ECO:0000256" key="2">
    <source>
        <dbReference type="ARBA" id="ARBA00022596"/>
    </source>
</evidence>
<dbReference type="GO" id="GO:0006457">
    <property type="term" value="P:protein folding"/>
    <property type="evidence" value="ECO:0007669"/>
    <property type="project" value="InterPro"/>
</dbReference>
<dbReference type="Proteomes" id="UP000005019">
    <property type="component" value="Unassembled WGS sequence"/>
</dbReference>
<dbReference type="PIRSF" id="PIRSF036402">
    <property type="entry name" value="Ureas_acces_UreE"/>
    <property type="match status" value="1"/>
</dbReference>
<comment type="caution">
    <text evidence="6">The sequence shown here is derived from an EMBL/GenBank/DDBJ whole genome shotgun (WGS) entry which is preliminary data.</text>
</comment>
<keyword evidence="7" id="KW-1185">Reference proteome</keyword>
<dbReference type="GO" id="GO:0005737">
    <property type="term" value="C:cytoplasm"/>
    <property type="evidence" value="ECO:0007669"/>
    <property type="project" value="UniProtKB-SubCell"/>
</dbReference>
<dbReference type="EMBL" id="AFHG01000030">
    <property type="protein sequence ID" value="EGK72773.1"/>
    <property type="molecule type" value="Genomic_DNA"/>
</dbReference>
<evidence type="ECO:0000256" key="3">
    <source>
        <dbReference type="ARBA" id="ARBA00023186"/>
    </source>
</evidence>
<dbReference type="Pfam" id="PF02814">
    <property type="entry name" value="UreE_N"/>
    <property type="match status" value="1"/>
</dbReference>
<evidence type="ECO:0000313" key="6">
    <source>
        <dbReference type="EMBL" id="EGK72773.1"/>
    </source>
</evidence>
<protein>
    <recommendedName>
        <fullName evidence="4">Urease accessory protein UreE</fullName>
    </recommendedName>
</protein>
<dbReference type="SMART" id="SM00988">
    <property type="entry name" value="UreE_N"/>
    <property type="match status" value="1"/>
</dbReference>
<dbReference type="GO" id="GO:0016151">
    <property type="term" value="F:nickel cation binding"/>
    <property type="evidence" value="ECO:0007669"/>
    <property type="project" value="UniProtKB-UniRule"/>
</dbReference>
<dbReference type="InterPro" id="IPR036118">
    <property type="entry name" value="UreE_N_sf"/>
</dbReference>
<dbReference type="OrthoDB" id="7376380at2"/>
<feature type="domain" description="UreE urease accessory N-terminal" evidence="5">
    <location>
        <begin position="16"/>
        <end position="78"/>
    </location>
</feature>
<dbReference type="InterPro" id="IPR004029">
    <property type="entry name" value="UreE_N"/>
</dbReference>
<name>F5R8N3_METUF</name>
<dbReference type="eggNOG" id="COG2371">
    <property type="taxonomic scope" value="Bacteria"/>
</dbReference>
<evidence type="ECO:0000313" key="7">
    <source>
        <dbReference type="Proteomes" id="UP000005019"/>
    </source>
</evidence>
<evidence type="ECO:0000256" key="1">
    <source>
        <dbReference type="ARBA" id="ARBA00022490"/>
    </source>
</evidence>
<dbReference type="GO" id="GO:0051082">
    <property type="term" value="F:unfolded protein binding"/>
    <property type="evidence" value="ECO:0007669"/>
    <property type="project" value="UniProtKB-UniRule"/>
</dbReference>